<proteinExistence type="predicted"/>
<keyword evidence="2" id="KW-1185">Reference proteome</keyword>
<sequence>MSKKFKKKDDELTALAELRDEEIDTSDIPESDDWSQAVRGRFYRPVKQSITIRLDADVIHWLKKGGRGYQTRVNKILRNAMEKQKNSSS</sequence>
<organism evidence="1 2">
    <name type="scientific">Geoalkalibacter halelectricus</name>
    <dbReference type="NCBI Taxonomy" id="2847045"/>
    <lineage>
        <taxon>Bacteria</taxon>
        <taxon>Pseudomonadati</taxon>
        <taxon>Thermodesulfobacteriota</taxon>
        <taxon>Desulfuromonadia</taxon>
        <taxon>Desulfuromonadales</taxon>
        <taxon>Geoalkalibacteraceae</taxon>
        <taxon>Geoalkalibacter</taxon>
    </lineage>
</organism>
<protein>
    <submittedName>
        <fullName evidence="1">BrnA antitoxin family protein</fullName>
    </submittedName>
</protein>
<dbReference type="RefSeq" id="WP_260748668.1">
    <property type="nucleotide sequence ID" value="NZ_CP092109.1"/>
</dbReference>
<dbReference type="InterPro" id="IPR025528">
    <property type="entry name" value="BrnA_antitoxin"/>
</dbReference>
<reference evidence="1" key="1">
    <citation type="journal article" date="2022" name="Environ. Microbiol.">
        <title>Geoalkalibacter halelectricus SAP #1 sp. nov. possessing extracellular electron transfer and mineral#reducing capabilities from a haloalkaline environment.</title>
        <authorList>
            <person name="Yadav S."/>
            <person name="Singh R."/>
            <person name="Sundharam S.S."/>
            <person name="Chaudhary S."/>
            <person name="Krishnamurthi S."/>
            <person name="Patil S.A."/>
        </authorList>
    </citation>
    <scope>NUCLEOTIDE SEQUENCE</scope>
    <source>
        <strain evidence="1">SAP-1</strain>
    </source>
</reference>
<accession>A0ABY5ZMF5</accession>
<gene>
    <name evidence="1" type="ORF">L9S41_02650</name>
</gene>
<name>A0ABY5ZMF5_9BACT</name>
<dbReference type="Proteomes" id="UP001060414">
    <property type="component" value="Chromosome"/>
</dbReference>
<dbReference type="EMBL" id="CP092109">
    <property type="protein sequence ID" value="UWZ80311.1"/>
    <property type="molecule type" value="Genomic_DNA"/>
</dbReference>
<evidence type="ECO:0000313" key="1">
    <source>
        <dbReference type="EMBL" id="UWZ80311.1"/>
    </source>
</evidence>
<dbReference type="Pfam" id="PF14384">
    <property type="entry name" value="BrnA_antitoxin"/>
    <property type="match status" value="1"/>
</dbReference>
<evidence type="ECO:0000313" key="2">
    <source>
        <dbReference type="Proteomes" id="UP001060414"/>
    </source>
</evidence>